<sequence length="156" mass="17369">MADYPSHDALPESMDDCPNPYVLAEPVADHPNSDALPEPWVLGQEIDRNGKASTCFSNPNTGQKFYRRKDLDQYLAFSRKYKLPRECKWETPDVGSSSRSIDRRAKTKSKSKGKNRTKGKGIAKAKSKEKGIPKAKLKPKGDIAKAKPEARASGHR</sequence>
<accession>A0AAD3T2M4</accession>
<reference evidence="2" key="1">
    <citation type="submission" date="2023-05" db="EMBL/GenBank/DDBJ databases">
        <title>Nepenthes gracilis genome sequencing.</title>
        <authorList>
            <person name="Fukushima K."/>
        </authorList>
    </citation>
    <scope>NUCLEOTIDE SEQUENCE</scope>
    <source>
        <strain evidence="2">SING2019-196</strain>
    </source>
</reference>
<proteinExistence type="predicted"/>
<evidence type="ECO:0000313" key="3">
    <source>
        <dbReference type="Proteomes" id="UP001279734"/>
    </source>
</evidence>
<feature type="compositionally biased region" description="Basic and acidic residues" evidence="1">
    <location>
        <begin position="1"/>
        <end position="10"/>
    </location>
</feature>
<protein>
    <recommendedName>
        <fullName evidence="4">MBD domain-containing protein</fullName>
    </recommendedName>
</protein>
<feature type="region of interest" description="Disordered" evidence="1">
    <location>
        <begin position="1"/>
        <end position="37"/>
    </location>
</feature>
<dbReference type="EMBL" id="BSYO01000024">
    <property type="protein sequence ID" value="GMH22488.1"/>
    <property type="molecule type" value="Genomic_DNA"/>
</dbReference>
<dbReference type="Proteomes" id="UP001279734">
    <property type="component" value="Unassembled WGS sequence"/>
</dbReference>
<name>A0AAD3T2M4_NEPGR</name>
<gene>
    <name evidence="2" type="ORF">Nepgr_024331</name>
</gene>
<dbReference type="Gene3D" id="3.30.890.10">
    <property type="entry name" value="Methyl-cpg-binding Protein 2, Chain A"/>
    <property type="match status" value="1"/>
</dbReference>
<dbReference type="AlphaFoldDB" id="A0AAD3T2M4"/>
<comment type="caution">
    <text evidence="2">The sequence shown here is derived from an EMBL/GenBank/DDBJ whole genome shotgun (WGS) entry which is preliminary data.</text>
</comment>
<feature type="compositionally biased region" description="Basic and acidic residues" evidence="1">
    <location>
        <begin position="139"/>
        <end position="156"/>
    </location>
</feature>
<evidence type="ECO:0000256" key="1">
    <source>
        <dbReference type="SAM" id="MobiDB-lite"/>
    </source>
</evidence>
<evidence type="ECO:0000313" key="2">
    <source>
        <dbReference type="EMBL" id="GMH22488.1"/>
    </source>
</evidence>
<organism evidence="2 3">
    <name type="scientific">Nepenthes gracilis</name>
    <name type="common">Slender pitcher plant</name>
    <dbReference type="NCBI Taxonomy" id="150966"/>
    <lineage>
        <taxon>Eukaryota</taxon>
        <taxon>Viridiplantae</taxon>
        <taxon>Streptophyta</taxon>
        <taxon>Embryophyta</taxon>
        <taxon>Tracheophyta</taxon>
        <taxon>Spermatophyta</taxon>
        <taxon>Magnoliopsida</taxon>
        <taxon>eudicotyledons</taxon>
        <taxon>Gunneridae</taxon>
        <taxon>Pentapetalae</taxon>
        <taxon>Caryophyllales</taxon>
        <taxon>Nepenthaceae</taxon>
        <taxon>Nepenthes</taxon>
    </lineage>
</organism>
<keyword evidence="3" id="KW-1185">Reference proteome</keyword>
<feature type="region of interest" description="Disordered" evidence="1">
    <location>
        <begin position="88"/>
        <end position="156"/>
    </location>
</feature>
<evidence type="ECO:0008006" key="4">
    <source>
        <dbReference type="Google" id="ProtNLM"/>
    </source>
</evidence>
<feature type="compositionally biased region" description="Basic residues" evidence="1">
    <location>
        <begin position="105"/>
        <end position="125"/>
    </location>
</feature>